<dbReference type="GO" id="GO:0016810">
    <property type="term" value="F:hydrolase activity, acting on carbon-nitrogen (but not peptide) bonds"/>
    <property type="evidence" value="ECO:0007669"/>
    <property type="project" value="InterPro"/>
</dbReference>
<dbReference type="CDD" id="cd10918">
    <property type="entry name" value="CE4_NodB_like_5s_6s"/>
    <property type="match status" value="1"/>
</dbReference>
<dbReference type="AlphaFoldDB" id="A0A644SYD1"/>
<dbReference type="SUPFAM" id="SSF88713">
    <property type="entry name" value="Glycoside hydrolase/deacetylase"/>
    <property type="match status" value="1"/>
</dbReference>
<dbReference type="GO" id="GO:0005975">
    <property type="term" value="P:carbohydrate metabolic process"/>
    <property type="evidence" value="ECO:0007669"/>
    <property type="project" value="InterPro"/>
</dbReference>
<comment type="caution">
    <text evidence="4">The sequence shown here is derived from an EMBL/GenBank/DDBJ whole genome shotgun (WGS) entry which is preliminary data.</text>
</comment>
<feature type="domain" description="NodB homology" evidence="3">
    <location>
        <begin position="92"/>
        <end position="252"/>
    </location>
</feature>
<evidence type="ECO:0000256" key="2">
    <source>
        <dbReference type="ARBA" id="ARBA00022729"/>
    </source>
</evidence>
<protein>
    <recommendedName>
        <fullName evidence="3">NodB homology domain-containing protein</fullName>
    </recommendedName>
</protein>
<name>A0A644SYD1_9ZZZZ</name>
<evidence type="ECO:0000256" key="1">
    <source>
        <dbReference type="ARBA" id="ARBA00004613"/>
    </source>
</evidence>
<proteinExistence type="predicted"/>
<dbReference type="InterPro" id="IPR011330">
    <property type="entry name" value="Glyco_hydro/deAcase_b/a-brl"/>
</dbReference>
<sequence>MLLISRRSFLKLCAGTVTSLYFFKETYLAIAASQQIPVLLYHRVGYSKGDLTVTPERFNRDLLRLHDHGYQTISLAQFQSLMAGNNVSIPDKPLLITFDDGYADNYENAYVSLLNHGMTALFFIITGLLATTDRLTPVQIKEMQQNGMSFGSHTMSHRALADLTLADMEVELNSSRTTLENILRIPIDTVSYPRGRYTAATIKMAGQCGYHYGFTTIYGSCYPGSAPFELRRIPVFSYDNDIISVINKRRYG</sequence>
<dbReference type="InterPro" id="IPR002509">
    <property type="entry name" value="NODB_dom"/>
</dbReference>
<evidence type="ECO:0000259" key="3">
    <source>
        <dbReference type="PROSITE" id="PS51677"/>
    </source>
</evidence>
<dbReference type="PANTHER" id="PTHR34216">
    <property type="match status" value="1"/>
</dbReference>
<accession>A0A644SYD1</accession>
<dbReference type="EMBL" id="VSSQ01000007">
    <property type="protein sequence ID" value="MPL58651.1"/>
    <property type="molecule type" value="Genomic_DNA"/>
</dbReference>
<dbReference type="GO" id="GO:0005576">
    <property type="term" value="C:extracellular region"/>
    <property type="evidence" value="ECO:0007669"/>
    <property type="project" value="UniProtKB-SubCell"/>
</dbReference>
<gene>
    <name evidence="4" type="ORF">SDC9_04186</name>
</gene>
<dbReference type="Gene3D" id="3.20.20.370">
    <property type="entry name" value="Glycoside hydrolase/deacetylase"/>
    <property type="match status" value="1"/>
</dbReference>
<organism evidence="4">
    <name type="scientific">bioreactor metagenome</name>
    <dbReference type="NCBI Taxonomy" id="1076179"/>
    <lineage>
        <taxon>unclassified sequences</taxon>
        <taxon>metagenomes</taxon>
        <taxon>ecological metagenomes</taxon>
    </lineage>
</organism>
<dbReference type="PROSITE" id="PS51677">
    <property type="entry name" value="NODB"/>
    <property type="match status" value="1"/>
</dbReference>
<dbReference type="Pfam" id="PF01522">
    <property type="entry name" value="Polysacc_deac_1"/>
    <property type="match status" value="1"/>
</dbReference>
<evidence type="ECO:0000313" key="4">
    <source>
        <dbReference type="EMBL" id="MPL58651.1"/>
    </source>
</evidence>
<keyword evidence="2" id="KW-0732">Signal</keyword>
<comment type="subcellular location">
    <subcellularLocation>
        <location evidence="1">Secreted</location>
    </subcellularLocation>
</comment>
<dbReference type="PANTHER" id="PTHR34216:SF3">
    <property type="entry name" value="POLY-BETA-1,6-N-ACETYL-D-GLUCOSAMINE N-DEACETYLASE"/>
    <property type="match status" value="1"/>
</dbReference>
<dbReference type="InterPro" id="IPR051398">
    <property type="entry name" value="Polysacch_Deacetylase"/>
</dbReference>
<reference evidence="4" key="1">
    <citation type="submission" date="2019-08" db="EMBL/GenBank/DDBJ databases">
        <authorList>
            <person name="Kucharzyk K."/>
            <person name="Murdoch R.W."/>
            <person name="Higgins S."/>
            <person name="Loffler F."/>
        </authorList>
    </citation>
    <scope>NUCLEOTIDE SEQUENCE</scope>
</reference>